<evidence type="ECO:0000256" key="3">
    <source>
        <dbReference type="ARBA" id="ARBA00022448"/>
    </source>
</evidence>
<keyword evidence="4 8" id="KW-1003">Cell membrane</keyword>
<proteinExistence type="inferred from homology"/>
<feature type="transmembrane region" description="Helical" evidence="8">
    <location>
        <begin position="105"/>
        <end position="122"/>
    </location>
</feature>
<keyword evidence="10" id="KW-1185">Reference proteome</keyword>
<dbReference type="PANTHER" id="PTHR30269">
    <property type="entry name" value="TRANSMEMBRANE PROTEIN YFCA"/>
    <property type="match status" value="1"/>
</dbReference>
<keyword evidence="7 8" id="KW-0472">Membrane</keyword>
<protein>
    <recommendedName>
        <fullName evidence="8">Probable membrane transporter protein</fullName>
    </recommendedName>
</protein>
<accession>A0ABQ5YPT2</accession>
<gene>
    <name evidence="9" type="ORF">GCM10007875_04380</name>
</gene>
<sequence length="262" mass="27538">MIHDMVPTVLAGLFAAAFGAGLIDAMVGGGGLIQIPALFGFLPGIGHASLLGTNKISSVVGTTFAAQRYARVIQIPWNAVWPATLMALVGAFIGAYIVTQISTETLRLLLPVLLSAVALYTFLRKDLGSVHAPKLSRSRERFFGACVGLAIGLYDGFFGPGTGSFLMVAFVVFFGFDFLAATAGAKVVNVACNLASLAWFAPSGHVIAWLGFSMAFFNLLGAQVGAAIAIKRGAGFVRRILLGVVLVLIVKTGWDSYSPFFL</sequence>
<evidence type="ECO:0000256" key="6">
    <source>
        <dbReference type="ARBA" id="ARBA00022989"/>
    </source>
</evidence>
<comment type="similarity">
    <text evidence="2 8">Belongs to the 4-toluene sulfonate uptake permease (TSUP) (TC 2.A.102) family.</text>
</comment>
<feature type="transmembrane region" description="Helical" evidence="8">
    <location>
        <begin position="207"/>
        <end position="229"/>
    </location>
</feature>
<evidence type="ECO:0000256" key="2">
    <source>
        <dbReference type="ARBA" id="ARBA00009142"/>
    </source>
</evidence>
<dbReference type="EMBL" id="BSOJ01000006">
    <property type="protein sequence ID" value="GLR25350.1"/>
    <property type="molecule type" value="Genomic_DNA"/>
</dbReference>
<dbReference type="Proteomes" id="UP001156664">
    <property type="component" value="Unassembled WGS sequence"/>
</dbReference>
<feature type="transmembrane region" description="Helical" evidence="8">
    <location>
        <begin position="79"/>
        <end position="98"/>
    </location>
</feature>
<evidence type="ECO:0000313" key="10">
    <source>
        <dbReference type="Proteomes" id="UP001156664"/>
    </source>
</evidence>
<keyword evidence="3" id="KW-0813">Transport</keyword>
<feature type="transmembrane region" description="Helical" evidence="8">
    <location>
        <begin position="142"/>
        <end position="158"/>
    </location>
</feature>
<evidence type="ECO:0000256" key="8">
    <source>
        <dbReference type="RuleBase" id="RU363041"/>
    </source>
</evidence>
<evidence type="ECO:0000256" key="4">
    <source>
        <dbReference type="ARBA" id="ARBA00022475"/>
    </source>
</evidence>
<comment type="subcellular location">
    <subcellularLocation>
        <location evidence="1 8">Cell membrane</location>
        <topology evidence="1 8">Multi-pass membrane protein</topology>
    </subcellularLocation>
</comment>
<evidence type="ECO:0000256" key="5">
    <source>
        <dbReference type="ARBA" id="ARBA00022692"/>
    </source>
</evidence>
<name>A0ABQ5YPT2_9BURK</name>
<dbReference type="RefSeq" id="WP_284279699.1">
    <property type="nucleotide sequence ID" value="NZ_BSOJ01000006.1"/>
</dbReference>
<keyword evidence="6 8" id="KW-1133">Transmembrane helix</keyword>
<keyword evidence="5 8" id="KW-0812">Transmembrane</keyword>
<dbReference type="PANTHER" id="PTHR30269:SF0">
    <property type="entry name" value="MEMBRANE TRANSPORTER PROTEIN YFCA-RELATED"/>
    <property type="match status" value="1"/>
</dbReference>
<evidence type="ECO:0000256" key="7">
    <source>
        <dbReference type="ARBA" id="ARBA00023136"/>
    </source>
</evidence>
<evidence type="ECO:0000256" key="1">
    <source>
        <dbReference type="ARBA" id="ARBA00004651"/>
    </source>
</evidence>
<comment type="caution">
    <text evidence="9">The sequence shown here is derived from an EMBL/GenBank/DDBJ whole genome shotgun (WGS) entry which is preliminary data.</text>
</comment>
<dbReference type="Pfam" id="PF01925">
    <property type="entry name" value="TauE"/>
    <property type="match status" value="1"/>
</dbReference>
<feature type="transmembrane region" description="Helical" evidence="8">
    <location>
        <begin position="236"/>
        <end position="254"/>
    </location>
</feature>
<reference evidence="10" key="1">
    <citation type="journal article" date="2019" name="Int. J. Syst. Evol. Microbiol.">
        <title>The Global Catalogue of Microorganisms (GCM) 10K type strain sequencing project: providing services to taxonomists for standard genome sequencing and annotation.</title>
        <authorList>
            <consortium name="The Broad Institute Genomics Platform"/>
            <consortium name="The Broad Institute Genome Sequencing Center for Infectious Disease"/>
            <person name="Wu L."/>
            <person name="Ma J."/>
        </authorList>
    </citation>
    <scope>NUCLEOTIDE SEQUENCE [LARGE SCALE GENOMIC DNA]</scope>
    <source>
        <strain evidence="10">NBRC 105857</strain>
    </source>
</reference>
<dbReference type="InterPro" id="IPR002781">
    <property type="entry name" value="TM_pro_TauE-like"/>
</dbReference>
<organism evidence="9 10">
    <name type="scientific">Limnobacter litoralis</name>
    <dbReference type="NCBI Taxonomy" id="481366"/>
    <lineage>
        <taxon>Bacteria</taxon>
        <taxon>Pseudomonadati</taxon>
        <taxon>Pseudomonadota</taxon>
        <taxon>Betaproteobacteria</taxon>
        <taxon>Burkholderiales</taxon>
        <taxon>Burkholderiaceae</taxon>
        <taxon>Limnobacter</taxon>
    </lineage>
</organism>
<evidence type="ECO:0000313" key="9">
    <source>
        <dbReference type="EMBL" id="GLR25350.1"/>
    </source>
</evidence>
<dbReference type="InterPro" id="IPR052017">
    <property type="entry name" value="TSUP"/>
</dbReference>